<evidence type="ECO:0000256" key="3">
    <source>
        <dbReference type="ARBA" id="ARBA00022475"/>
    </source>
</evidence>
<dbReference type="GO" id="GO:0005886">
    <property type="term" value="C:plasma membrane"/>
    <property type="evidence" value="ECO:0007669"/>
    <property type="project" value="UniProtKB-SubCell"/>
</dbReference>
<dbReference type="GO" id="GO:0043652">
    <property type="term" value="P:engulfment of apoptotic cell"/>
    <property type="evidence" value="ECO:0007669"/>
    <property type="project" value="TreeGrafter"/>
</dbReference>
<dbReference type="Pfam" id="PF09815">
    <property type="entry name" value="XK-related"/>
    <property type="match status" value="2"/>
</dbReference>
<evidence type="ECO:0000256" key="7">
    <source>
        <dbReference type="RuleBase" id="RU910716"/>
    </source>
</evidence>
<dbReference type="PANTHER" id="PTHR16024:SF27">
    <property type="entry name" value="XK-RELATED PROTEIN"/>
    <property type="match status" value="1"/>
</dbReference>
<gene>
    <name evidence="10" type="primary">LOC117567007</name>
</gene>
<evidence type="ECO:0000256" key="8">
    <source>
        <dbReference type="SAM" id="MobiDB-lite"/>
    </source>
</evidence>
<feature type="compositionally biased region" description="Pro residues" evidence="8">
    <location>
        <begin position="355"/>
        <end position="369"/>
    </location>
</feature>
<comment type="similarity">
    <text evidence="2 7">Belongs to the XK family.</text>
</comment>
<name>A0A6P8WTA3_DROAB</name>
<keyword evidence="4 7" id="KW-0812">Transmembrane</keyword>
<feature type="region of interest" description="Disordered" evidence="8">
    <location>
        <begin position="350"/>
        <end position="403"/>
    </location>
</feature>
<dbReference type="RefSeq" id="XP_034102583.1">
    <property type="nucleotide sequence ID" value="XM_034246692.2"/>
</dbReference>
<evidence type="ECO:0000256" key="6">
    <source>
        <dbReference type="ARBA" id="ARBA00023136"/>
    </source>
</evidence>
<keyword evidence="6 7" id="KW-0472">Membrane</keyword>
<dbReference type="InterPro" id="IPR018629">
    <property type="entry name" value="XK-rel"/>
</dbReference>
<reference evidence="10" key="1">
    <citation type="submission" date="2025-08" db="UniProtKB">
        <authorList>
            <consortium name="RefSeq"/>
        </authorList>
    </citation>
    <scope>IDENTIFICATION</scope>
    <source>
        <strain evidence="10">15112-1751.03</strain>
        <tissue evidence="10">Whole Adult</tissue>
    </source>
</reference>
<keyword evidence="3" id="KW-1003">Cell membrane</keyword>
<feature type="transmembrane region" description="Helical" evidence="7">
    <location>
        <begin position="488"/>
        <end position="507"/>
    </location>
</feature>
<proteinExistence type="inferred from homology"/>
<keyword evidence="5 7" id="KW-1133">Transmembrane helix</keyword>
<evidence type="ECO:0000313" key="9">
    <source>
        <dbReference type="Proteomes" id="UP000515160"/>
    </source>
</evidence>
<keyword evidence="9" id="KW-1185">Reference proteome</keyword>
<protein>
    <recommendedName>
        <fullName evidence="7">XK-related protein</fullName>
    </recommendedName>
</protein>
<evidence type="ECO:0000256" key="2">
    <source>
        <dbReference type="ARBA" id="ARBA00008789"/>
    </source>
</evidence>
<feature type="transmembrane region" description="Helical" evidence="7">
    <location>
        <begin position="64"/>
        <end position="85"/>
    </location>
</feature>
<feature type="transmembrane region" description="Helical" evidence="7">
    <location>
        <begin position="576"/>
        <end position="596"/>
    </location>
</feature>
<dbReference type="GeneID" id="117567007"/>
<feature type="transmembrane region" description="Helical" evidence="7">
    <location>
        <begin position="519"/>
        <end position="537"/>
    </location>
</feature>
<evidence type="ECO:0000256" key="4">
    <source>
        <dbReference type="ARBA" id="ARBA00022692"/>
    </source>
</evidence>
<feature type="transmembrane region" description="Helical" evidence="7">
    <location>
        <begin position="608"/>
        <end position="629"/>
    </location>
</feature>
<feature type="transmembrane region" description="Helical" evidence="7">
    <location>
        <begin position="549"/>
        <end position="569"/>
    </location>
</feature>
<dbReference type="GO" id="GO:1902742">
    <property type="term" value="P:apoptotic process involved in development"/>
    <property type="evidence" value="ECO:0007669"/>
    <property type="project" value="TreeGrafter"/>
</dbReference>
<feature type="transmembrane region" description="Helical" evidence="7">
    <location>
        <begin position="105"/>
        <end position="127"/>
    </location>
</feature>
<dbReference type="GO" id="GO:0070782">
    <property type="term" value="P:phosphatidylserine exposure on apoptotic cell surface"/>
    <property type="evidence" value="ECO:0007669"/>
    <property type="project" value="TreeGrafter"/>
</dbReference>
<organism evidence="9 10">
    <name type="scientific">Drosophila albomicans</name>
    <name type="common">Fruit fly</name>
    <dbReference type="NCBI Taxonomy" id="7291"/>
    <lineage>
        <taxon>Eukaryota</taxon>
        <taxon>Metazoa</taxon>
        <taxon>Ecdysozoa</taxon>
        <taxon>Arthropoda</taxon>
        <taxon>Hexapoda</taxon>
        <taxon>Insecta</taxon>
        <taxon>Pterygota</taxon>
        <taxon>Neoptera</taxon>
        <taxon>Endopterygota</taxon>
        <taxon>Diptera</taxon>
        <taxon>Brachycera</taxon>
        <taxon>Muscomorpha</taxon>
        <taxon>Ephydroidea</taxon>
        <taxon>Drosophilidae</taxon>
        <taxon>Drosophila</taxon>
    </lineage>
</organism>
<feature type="compositionally biased region" description="Basic and acidic residues" evidence="8">
    <location>
        <begin position="387"/>
        <end position="397"/>
    </location>
</feature>
<sequence length="657" mass="75322">MPTAEVGHAADPPAHIMGYTIRSRTRIYVSYIIPSCLGLLVFMVQTATDLALSSQYFRVQEIGYGVGTLILVLIPPLLTFILVLLSREQRCSACGERSKWKSFCLGLLQLLIFPFAVLYRFTMRFFWSIEALFHDEDDVERMKCLAKATQTSSIELYLLIQAYAQAAPQIILQINHMLLQGVFRNYETTTLQAMCLVFSAIDLAGITTSYHRMESQRRVGRHYPWATPQQVATHRCQLEQNQRLCGEAEQRKRESERTLATSFPQSDKIMENFHARQAVDSPEVDTHVLHVTGMDEVDNDGVETLQTQALLHSPIGNATDDDKLHRHVRPKLQLQQREQMANLDRIDVLDSVPETPAPPPPPATAPPALPMLRLPTENSPPELQTPDLRRTMSDNEHRRSRRVTRPLSQLETFKDMLLVNAQLYIKEHVPRPPKLLVGRLDEEPEENERTPLVVAQTPKGTPLTPEDVVDFYFPRRTKIVNGIQQDDFAGRTIAFFGWIAFIIMRMLSLATFCFFYPRAFFIIVGVHYALMLAALALETRCRGGWNRTLFYLVLGYIYIFVLLEFRVCFKSIRVWYGLYLVLILVENITMSSIWYANEEFESWWFGFIWEWIVYSGILFLATIVVYYCLLRPKDVSLIVEDEPAAQSPSPSQSQSVA</sequence>
<dbReference type="PANTHER" id="PTHR16024">
    <property type="entry name" value="XK-RELATED PROTEIN"/>
    <property type="match status" value="1"/>
</dbReference>
<evidence type="ECO:0000256" key="5">
    <source>
        <dbReference type="ARBA" id="ARBA00022989"/>
    </source>
</evidence>
<dbReference type="InterPro" id="IPR050895">
    <property type="entry name" value="XK-related_scramblase"/>
</dbReference>
<comment type="subcellular location">
    <subcellularLocation>
        <location evidence="1">Cell membrane</location>
        <topology evidence="1">Multi-pass membrane protein</topology>
    </subcellularLocation>
    <subcellularLocation>
        <location evidence="7">Membrane</location>
        <topology evidence="7">Multi-pass membrane protein</topology>
    </subcellularLocation>
</comment>
<dbReference type="OrthoDB" id="8190653at2759"/>
<dbReference type="AlphaFoldDB" id="A0A6P8WTA3"/>
<dbReference type="Proteomes" id="UP000515160">
    <property type="component" value="Chromosome 3"/>
</dbReference>
<accession>A0A6P8WTA3</accession>
<evidence type="ECO:0000313" key="10">
    <source>
        <dbReference type="RefSeq" id="XP_034102583.1"/>
    </source>
</evidence>
<evidence type="ECO:0000256" key="1">
    <source>
        <dbReference type="ARBA" id="ARBA00004651"/>
    </source>
</evidence>
<feature type="transmembrane region" description="Helical" evidence="7">
    <location>
        <begin position="27"/>
        <end position="44"/>
    </location>
</feature>